<dbReference type="CDD" id="cd04842">
    <property type="entry name" value="Peptidases_S8_Kp43_protease"/>
    <property type="match status" value="1"/>
</dbReference>
<organism evidence="10 11">
    <name type="scientific">Pontibacter burrus</name>
    <dbReference type="NCBI Taxonomy" id="2704466"/>
    <lineage>
        <taxon>Bacteria</taxon>
        <taxon>Pseudomonadati</taxon>
        <taxon>Bacteroidota</taxon>
        <taxon>Cytophagia</taxon>
        <taxon>Cytophagales</taxon>
        <taxon>Hymenobacteraceae</taxon>
        <taxon>Pontibacter</taxon>
    </lineage>
</organism>
<feature type="active site" description="Charge relay system" evidence="5">
    <location>
        <position position="128"/>
    </location>
</feature>
<dbReference type="InterPro" id="IPR023828">
    <property type="entry name" value="Peptidase_S8_Ser-AS"/>
</dbReference>
<evidence type="ECO:0000259" key="9">
    <source>
        <dbReference type="Pfam" id="PF20009"/>
    </source>
</evidence>
<evidence type="ECO:0000256" key="5">
    <source>
        <dbReference type="PROSITE-ProRule" id="PRU01240"/>
    </source>
</evidence>
<dbReference type="AlphaFoldDB" id="A0A6B3LM28"/>
<dbReference type="InterPro" id="IPR015500">
    <property type="entry name" value="Peptidase_S8_subtilisin-rel"/>
</dbReference>
<dbReference type="GO" id="GO:0006508">
    <property type="term" value="P:proteolysis"/>
    <property type="evidence" value="ECO:0007669"/>
    <property type="project" value="UniProtKB-KW"/>
</dbReference>
<dbReference type="InterPro" id="IPR008979">
    <property type="entry name" value="Galactose-bd-like_sf"/>
</dbReference>
<name>A0A6B3LM28_9BACT</name>
<dbReference type="Gene3D" id="2.60.120.380">
    <property type="match status" value="1"/>
</dbReference>
<reference evidence="10 11" key="1">
    <citation type="submission" date="2020-02" db="EMBL/GenBank/DDBJ databases">
        <authorList>
            <person name="Kim M.K."/>
        </authorList>
    </citation>
    <scope>NUCLEOTIDE SEQUENCE [LARGE SCALE GENOMIC DNA]</scope>
    <source>
        <strain evidence="10 11">BT327</strain>
    </source>
</reference>
<gene>
    <name evidence="10" type="ORF">GXP69_00335</name>
</gene>
<dbReference type="SUPFAM" id="SSF49785">
    <property type="entry name" value="Galactose-binding domain-like"/>
    <property type="match status" value="1"/>
</dbReference>
<feature type="domain" description="GEVED" evidence="9">
    <location>
        <begin position="671"/>
        <end position="749"/>
    </location>
</feature>
<dbReference type="InterPro" id="IPR036852">
    <property type="entry name" value="Peptidase_S8/S53_dom_sf"/>
</dbReference>
<feature type="domain" description="Peptidase S8/S53" evidence="7">
    <location>
        <begin position="133"/>
        <end position="442"/>
    </location>
</feature>
<evidence type="ECO:0000256" key="1">
    <source>
        <dbReference type="ARBA" id="ARBA00011073"/>
    </source>
</evidence>
<evidence type="ECO:0000313" key="10">
    <source>
        <dbReference type="EMBL" id="NEM96125.1"/>
    </source>
</evidence>
<dbReference type="GO" id="GO:0004252">
    <property type="term" value="F:serine-type endopeptidase activity"/>
    <property type="evidence" value="ECO:0007669"/>
    <property type="project" value="UniProtKB-UniRule"/>
</dbReference>
<dbReference type="InterPro" id="IPR026444">
    <property type="entry name" value="Secre_tail"/>
</dbReference>
<dbReference type="PROSITE" id="PS51892">
    <property type="entry name" value="SUBTILASE"/>
    <property type="match status" value="1"/>
</dbReference>
<comment type="caution">
    <text evidence="10">The sequence shown here is derived from an EMBL/GenBank/DDBJ whole genome shotgun (WGS) entry which is preliminary data.</text>
</comment>
<dbReference type="InterPro" id="IPR000209">
    <property type="entry name" value="Peptidase_S8/S53_dom"/>
</dbReference>
<dbReference type="PROSITE" id="PS00138">
    <property type="entry name" value="SUBTILASE_SER"/>
    <property type="match status" value="1"/>
</dbReference>
<comment type="similarity">
    <text evidence="1 5">Belongs to the peptidase S8 family.</text>
</comment>
<dbReference type="Gene3D" id="3.40.50.200">
    <property type="entry name" value="Peptidase S8/S53 domain"/>
    <property type="match status" value="1"/>
</dbReference>
<dbReference type="PRINTS" id="PR00723">
    <property type="entry name" value="SUBTILISIN"/>
</dbReference>
<keyword evidence="2 5" id="KW-0645">Protease</keyword>
<feature type="chain" id="PRO_5025416824" evidence="6">
    <location>
        <begin position="22"/>
        <end position="1259"/>
    </location>
</feature>
<feature type="signal peptide" evidence="6">
    <location>
        <begin position="1"/>
        <end position="21"/>
    </location>
</feature>
<keyword evidence="4 5" id="KW-0720">Serine protease</keyword>
<evidence type="ECO:0000259" key="8">
    <source>
        <dbReference type="Pfam" id="PF18962"/>
    </source>
</evidence>
<proteinExistence type="inferred from homology"/>
<dbReference type="NCBIfam" id="TIGR04183">
    <property type="entry name" value="Por_Secre_tail"/>
    <property type="match status" value="1"/>
</dbReference>
<evidence type="ECO:0000313" key="11">
    <source>
        <dbReference type="Proteomes" id="UP000474777"/>
    </source>
</evidence>
<keyword evidence="11" id="KW-1185">Reference proteome</keyword>
<dbReference type="InterPro" id="IPR045474">
    <property type="entry name" value="GEVED"/>
</dbReference>
<keyword evidence="3 5" id="KW-0378">Hydrolase</keyword>
<dbReference type="EMBL" id="JAAGWD010000001">
    <property type="protein sequence ID" value="NEM96125.1"/>
    <property type="molecule type" value="Genomic_DNA"/>
</dbReference>
<dbReference type="Pfam" id="PF20009">
    <property type="entry name" value="GEVED"/>
    <property type="match status" value="1"/>
</dbReference>
<dbReference type="InterPro" id="IPR051048">
    <property type="entry name" value="Peptidase_S8/S53_subtilisin"/>
</dbReference>
<sequence>MRRWSLWLVALCLASSITAFAQRADLQTNQRELNRFASAVAKDYKASRSKALKLARKHGWVVEKTFSDGRRISLQGLDATGMPIYYITYSNSRAAATLSTDQLWAGGSLGLNLSGASNAVANKLGIWDGGRVRHTHQELTGRVTQKDLATSNNDHATHVAGTMMAAGVNPQAKGMAHGLKNLLAYDFNNDASEMAAAASGLLVSNHSYGNISGWRYNSDRKGTDADPYWEWWGNPDISTTEDFKFGYYDSGAAYWDKIAFDAPYYLIVKGAGNNRNETGPAEGKPFYRRNKSGAFELVAARPAGMSDNSGYDIISTTGTAKNILTVGAVSPVPSGYKRPSDVYISDFSSWGPTDDGRIKPDIVGNGVQLLSATATSDDSYATYSGTSMASPNVSGSLILLQEHYANTMNGSVMRAATLKGLVIHTADEAGAAPGPDYIYGWGLMNTASAANVITHHKRAANPDYKHLLEEMQLAQNQTHTIDVVASGAGPLKVTISWTDPEANPILATTAAVLNNRSQRLINDLDILVEHKNTIYQPWVLDPANPAKAATTGNNHLDNMEQVFIANPIPGETYTIKVSHKGALLARGPQAFSLIASGVGGSIYCTSAPLSDQGTYIEHVLINNAPLSPARTAGCASYTNYTENMFAIEPSQAKTITIKPATCTTPASKIAKVFIDWNGNGSFDDAGEQVAVSGVVTDNTAITATITAPELIATGYKVRMRVVLAETTNAASVSACGTYAAGETQDYLVQLDKPAREVSAVSVAPVGHAVCASQSQAVLVRIRNNGTSDLTNIPVTVTVKKKGAVHAQLTGVYSDILQAGREDGIILTAFATEPGETYELIAETGLQGDVITSNNKITSNLTIAIPDAAPQASVFRCGHDPNYTFAATGNGTVFWYDSPTSTTPVAAGNNFQLPVSYVGNTMYASLNDLDMSVGYKTKGELSSGGYNQFTPDIFVKAHAPVILESARLYVGWGGKVTFSVFNKTNELVSERTLQVTATRTVPARGEAINDPNDKGEVHYLGLELPAAGEYRIVTTYGEEATLFRNNQARVAYPVGKPNVFTITGNSADPNPETYYYYFYDLKVKALGCKSERVQVQIKGATPLELPVVSRTGHTLRSSAPEGNQWYLNGQAIAGATNQELIPTESGKYSVIVEREGCFSEESVTYTYNYKQGQEPLGTDFIAYPNPSSGTFTLAGELAVTDVVSYTIYDMLGNTLRSGNIDNFNGQYEVSLDMGKAASGMYLLRIQKNDDVTVKRLVLQR</sequence>
<feature type="active site" description="Charge relay system" evidence="5">
    <location>
        <position position="387"/>
    </location>
</feature>
<evidence type="ECO:0000259" key="7">
    <source>
        <dbReference type="Pfam" id="PF00082"/>
    </source>
</evidence>
<dbReference type="Proteomes" id="UP000474777">
    <property type="component" value="Unassembled WGS sequence"/>
</dbReference>
<evidence type="ECO:0000256" key="6">
    <source>
        <dbReference type="SAM" id="SignalP"/>
    </source>
</evidence>
<accession>A0A6B3LM28</accession>
<dbReference type="Pfam" id="PF00082">
    <property type="entry name" value="Peptidase_S8"/>
    <property type="match status" value="1"/>
</dbReference>
<dbReference type="SUPFAM" id="SSF52743">
    <property type="entry name" value="Subtilisin-like"/>
    <property type="match status" value="1"/>
</dbReference>
<keyword evidence="6" id="KW-0732">Signal</keyword>
<dbReference type="InterPro" id="IPR034058">
    <property type="entry name" value="TagA/B/C/D_pept_dom"/>
</dbReference>
<feature type="domain" description="Secretion system C-terminal sorting" evidence="8">
    <location>
        <begin position="1182"/>
        <end position="1256"/>
    </location>
</feature>
<dbReference type="Pfam" id="PF18962">
    <property type="entry name" value="Por_Secre_tail"/>
    <property type="match status" value="1"/>
</dbReference>
<protein>
    <submittedName>
        <fullName evidence="10">S8 family serine peptidase</fullName>
    </submittedName>
</protein>
<dbReference type="PANTHER" id="PTHR43399:SF4">
    <property type="entry name" value="CELL WALL-ASSOCIATED PROTEASE"/>
    <property type="match status" value="1"/>
</dbReference>
<evidence type="ECO:0000256" key="3">
    <source>
        <dbReference type="ARBA" id="ARBA00022801"/>
    </source>
</evidence>
<feature type="active site" description="Charge relay system" evidence="5">
    <location>
        <position position="155"/>
    </location>
</feature>
<dbReference type="RefSeq" id="WP_163910816.1">
    <property type="nucleotide sequence ID" value="NZ_JAAGWD010000001.1"/>
</dbReference>
<dbReference type="PANTHER" id="PTHR43399">
    <property type="entry name" value="SUBTILISIN-RELATED"/>
    <property type="match status" value="1"/>
</dbReference>
<evidence type="ECO:0000256" key="2">
    <source>
        <dbReference type="ARBA" id="ARBA00022670"/>
    </source>
</evidence>
<evidence type="ECO:0000256" key="4">
    <source>
        <dbReference type="ARBA" id="ARBA00022825"/>
    </source>
</evidence>